<dbReference type="SUPFAM" id="SSF53328">
    <property type="entry name" value="Formyltransferase"/>
    <property type="match status" value="1"/>
</dbReference>
<dbReference type="NCBIfam" id="TIGR00460">
    <property type="entry name" value="fmt"/>
    <property type="match status" value="1"/>
</dbReference>
<dbReference type="InterPro" id="IPR005793">
    <property type="entry name" value="Formyl_trans_C"/>
</dbReference>
<dbReference type="InterPro" id="IPR036477">
    <property type="entry name" value="Formyl_transf_N_sf"/>
</dbReference>
<comment type="function">
    <text evidence="5">Attaches a formyl group to the free amino group of methionyl-tRNA(fMet). The formyl group appears to play a dual role in the initiator identity of N-formylmethionyl-tRNA by promoting its recognition by IF2 and preventing the misappropriation of this tRNA by the elongation apparatus.</text>
</comment>
<dbReference type="PANTHER" id="PTHR11138">
    <property type="entry name" value="METHIONYL-TRNA FORMYLTRANSFERASE"/>
    <property type="match status" value="1"/>
</dbReference>
<dbReference type="Gene3D" id="3.40.50.12230">
    <property type="match status" value="1"/>
</dbReference>
<comment type="catalytic activity">
    <reaction evidence="5">
        <text>L-methionyl-tRNA(fMet) + (6R)-10-formyltetrahydrofolate = N-formyl-L-methionyl-tRNA(fMet) + (6S)-5,6,7,8-tetrahydrofolate + H(+)</text>
        <dbReference type="Rhea" id="RHEA:24380"/>
        <dbReference type="Rhea" id="RHEA-COMP:9952"/>
        <dbReference type="Rhea" id="RHEA-COMP:9953"/>
        <dbReference type="ChEBI" id="CHEBI:15378"/>
        <dbReference type="ChEBI" id="CHEBI:57453"/>
        <dbReference type="ChEBI" id="CHEBI:78530"/>
        <dbReference type="ChEBI" id="CHEBI:78844"/>
        <dbReference type="ChEBI" id="CHEBI:195366"/>
        <dbReference type="EC" id="2.1.2.9"/>
    </reaction>
</comment>
<dbReference type="EMBL" id="CP063845">
    <property type="protein sequence ID" value="UFP96254.1"/>
    <property type="molecule type" value="Genomic_DNA"/>
</dbReference>
<evidence type="ECO:0000256" key="5">
    <source>
        <dbReference type="HAMAP-Rule" id="MF_00182"/>
    </source>
</evidence>
<feature type="binding site" evidence="5">
    <location>
        <begin position="111"/>
        <end position="114"/>
    </location>
    <ligand>
        <name>(6S)-5,6,7,8-tetrahydrofolate</name>
        <dbReference type="ChEBI" id="CHEBI:57453"/>
    </ligand>
</feature>
<dbReference type="Pfam" id="PF02911">
    <property type="entry name" value="Formyl_trans_C"/>
    <property type="match status" value="1"/>
</dbReference>
<dbReference type="RefSeq" id="WP_230843499.1">
    <property type="nucleotide sequence ID" value="NZ_CP063845.1"/>
</dbReference>
<dbReference type="GO" id="GO:0004479">
    <property type="term" value="F:methionyl-tRNA formyltransferase activity"/>
    <property type="evidence" value="ECO:0007669"/>
    <property type="project" value="UniProtKB-EC"/>
</dbReference>
<evidence type="ECO:0000313" key="9">
    <source>
        <dbReference type="Proteomes" id="UP001054846"/>
    </source>
</evidence>
<dbReference type="InterPro" id="IPR001555">
    <property type="entry name" value="GART_AS"/>
</dbReference>
<comment type="similarity">
    <text evidence="1 5">Belongs to the Fmt family.</text>
</comment>
<evidence type="ECO:0000256" key="3">
    <source>
        <dbReference type="ARBA" id="ARBA00022679"/>
    </source>
</evidence>
<dbReference type="InterPro" id="IPR005794">
    <property type="entry name" value="Fmt"/>
</dbReference>
<evidence type="ECO:0000256" key="4">
    <source>
        <dbReference type="ARBA" id="ARBA00022917"/>
    </source>
</evidence>
<dbReference type="CDD" id="cd08704">
    <property type="entry name" value="Met_tRNA_FMT_C"/>
    <property type="match status" value="1"/>
</dbReference>
<dbReference type="SUPFAM" id="SSF50486">
    <property type="entry name" value="FMT C-terminal domain-like"/>
    <property type="match status" value="1"/>
</dbReference>
<name>A0ABY3PRW3_9CYAN</name>
<accession>A0ABY3PRW3</accession>
<dbReference type="InterPro" id="IPR044135">
    <property type="entry name" value="Met-tRNA-FMT_C"/>
</dbReference>
<dbReference type="HAMAP" id="MF_00182">
    <property type="entry name" value="Formyl_trans"/>
    <property type="match status" value="1"/>
</dbReference>
<dbReference type="Proteomes" id="UP001054846">
    <property type="component" value="Chromosome"/>
</dbReference>
<evidence type="ECO:0000313" key="8">
    <source>
        <dbReference type="EMBL" id="UFP96254.1"/>
    </source>
</evidence>
<feature type="domain" description="Formyl transferase C-terminal" evidence="7">
    <location>
        <begin position="204"/>
        <end position="300"/>
    </location>
</feature>
<dbReference type="InterPro" id="IPR041711">
    <property type="entry name" value="Met-tRNA-FMT_N"/>
</dbReference>
<proteinExistence type="inferred from homology"/>
<keyword evidence="9" id="KW-1185">Reference proteome</keyword>
<dbReference type="PANTHER" id="PTHR11138:SF5">
    <property type="entry name" value="METHIONYL-TRNA FORMYLTRANSFERASE, MITOCHONDRIAL"/>
    <property type="match status" value="1"/>
</dbReference>
<reference evidence="8 9" key="1">
    <citation type="journal article" date="2021" name="Genome Biol. Evol.">
        <title>Complete Genome Sequencing of a Novel Gloeobacter Species from a Waterfall Cave in Mexico.</title>
        <authorList>
            <person name="Saw J.H."/>
            <person name="Cardona T."/>
            <person name="Montejano G."/>
        </authorList>
    </citation>
    <scope>NUCLEOTIDE SEQUENCE [LARGE SCALE GENOMIC DNA]</scope>
    <source>
        <strain evidence="8">MG652769</strain>
    </source>
</reference>
<sequence length="310" mass="33730">MRVVYFGTAEFAVPTLEALLAAPDIEVVAAVSQPDRPQGRGNKLTPPPVKAIAQSRGIPVFQPERLRKDLEVLAHLEAIQADFFVVAAYGQILPQRVLDMPGRGCINVHGSLLPKYRGAAPVQWAVYHGESETGITTMLMEAGLDTGPMLKKIAVPIDEDATGEQLLAQLAHLGAGLLLETLRAFDRITPEPQDDSLSSYAPLIDKGEYLVDWGQSARQIRNQIRAFYPYTHTFHRGSRLRLLAAELTSTGLEQFQPSAIIQVIKSRGFEVATGDGALLLTRVQPAGGKEQPAWDYANGCRLMPGESLGL</sequence>
<dbReference type="InterPro" id="IPR002376">
    <property type="entry name" value="Formyl_transf_N"/>
</dbReference>
<gene>
    <name evidence="5" type="primary">fmt</name>
    <name evidence="8" type="ORF">ISF26_08625</name>
</gene>
<organism evidence="8 9">
    <name type="scientific">Gloeobacter morelensis MG652769</name>
    <dbReference type="NCBI Taxonomy" id="2781736"/>
    <lineage>
        <taxon>Bacteria</taxon>
        <taxon>Bacillati</taxon>
        <taxon>Cyanobacteriota</taxon>
        <taxon>Cyanophyceae</taxon>
        <taxon>Gloeobacterales</taxon>
        <taxon>Gloeobacteraceae</taxon>
        <taxon>Gloeobacter</taxon>
        <taxon>Gloeobacter morelensis</taxon>
    </lineage>
</organism>
<evidence type="ECO:0000259" key="6">
    <source>
        <dbReference type="Pfam" id="PF00551"/>
    </source>
</evidence>
<evidence type="ECO:0000256" key="1">
    <source>
        <dbReference type="ARBA" id="ARBA00010699"/>
    </source>
</evidence>
<dbReference type="Pfam" id="PF00551">
    <property type="entry name" value="Formyl_trans_N"/>
    <property type="match status" value="1"/>
</dbReference>
<dbReference type="EC" id="2.1.2.9" evidence="2 5"/>
<protein>
    <recommendedName>
        <fullName evidence="2 5">Methionyl-tRNA formyltransferase</fullName>
        <ecNumber evidence="2 5">2.1.2.9</ecNumber>
    </recommendedName>
</protein>
<evidence type="ECO:0000259" key="7">
    <source>
        <dbReference type="Pfam" id="PF02911"/>
    </source>
</evidence>
<feature type="domain" description="Formyl transferase N-terminal" evidence="6">
    <location>
        <begin position="1"/>
        <end position="181"/>
    </location>
</feature>
<keyword evidence="3 5" id="KW-0808">Transferase</keyword>
<dbReference type="InterPro" id="IPR011034">
    <property type="entry name" value="Formyl_transferase-like_C_sf"/>
</dbReference>
<dbReference type="PROSITE" id="PS00373">
    <property type="entry name" value="GART"/>
    <property type="match status" value="1"/>
</dbReference>
<evidence type="ECO:0000256" key="2">
    <source>
        <dbReference type="ARBA" id="ARBA00012261"/>
    </source>
</evidence>
<keyword evidence="4 5" id="KW-0648">Protein biosynthesis</keyword>
<dbReference type="CDD" id="cd08646">
    <property type="entry name" value="FMT_core_Met-tRNA-FMT_N"/>
    <property type="match status" value="1"/>
</dbReference>